<dbReference type="AlphaFoldDB" id="A0A1R1LL69"/>
<proteinExistence type="predicted"/>
<dbReference type="EMBL" id="MRDE01000009">
    <property type="protein sequence ID" value="OMH28273.1"/>
    <property type="molecule type" value="Genomic_DNA"/>
</dbReference>
<dbReference type="Proteomes" id="UP000187085">
    <property type="component" value="Unassembled WGS sequence"/>
</dbReference>
<name>A0A1R1LL69_9MICC</name>
<accession>A0A1R1LL69</accession>
<reference evidence="1 2" key="1">
    <citation type="submission" date="2016-12" db="EMBL/GenBank/DDBJ databases">
        <title>Draft genome of Tersicoccus phoenicis 1P05MA.</title>
        <authorList>
            <person name="Nakajima Y."/>
            <person name="Yoshizawa S."/>
            <person name="Nakamura K."/>
            <person name="Ogura Y."/>
            <person name="Hayashi T."/>
            <person name="Kogure K."/>
        </authorList>
    </citation>
    <scope>NUCLEOTIDE SEQUENCE [LARGE SCALE GENOMIC DNA]</scope>
    <source>
        <strain evidence="1 2">1p05MA</strain>
    </source>
</reference>
<keyword evidence="2" id="KW-1185">Reference proteome</keyword>
<dbReference type="OrthoDB" id="4965153at2"/>
<evidence type="ECO:0000313" key="2">
    <source>
        <dbReference type="Proteomes" id="UP000187085"/>
    </source>
</evidence>
<comment type="caution">
    <text evidence="1">The sequence shown here is derived from an EMBL/GenBank/DDBJ whole genome shotgun (WGS) entry which is preliminary data.</text>
</comment>
<evidence type="ECO:0000313" key="1">
    <source>
        <dbReference type="EMBL" id="OMH28273.1"/>
    </source>
</evidence>
<sequence length="144" mass="15774">MTPDDGDRLKADLHRIFDSQIATFGSYNLIYGHGSVDYPGTAPGSRRDFIVGYCMKPVEVVFAPFLLPDLTPVEPAIAVNATNLVHAGCGGGSRYEVETNVGVRVGVTVPGRVRLTVGGRPRWLEQEEDAEDFTRFMAERFANL</sequence>
<gene>
    <name evidence="1" type="ORF">BKD30_01785</name>
</gene>
<protein>
    <submittedName>
        <fullName evidence="1">Uncharacterized protein</fullName>
    </submittedName>
</protein>
<organism evidence="1 2">
    <name type="scientific">Tersicoccus phoenicis</name>
    <dbReference type="NCBI Taxonomy" id="554083"/>
    <lineage>
        <taxon>Bacteria</taxon>
        <taxon>Bacillati</taxon>
        <taxon>Actinomycetota</taxon>
        <taxon>Actinomycetes</taxon>
        <taxon>Micrococcales</taxon>
        <taxon>Micrococcaceae</taxon>
        <taxon>Tersicoccus</taxon>
    </lineage>
</organism>
<dbReference type="RefSeq" id="WP_076701157.1">
    <property type="nucleotide sequence ID" value="NZ_MRDE01000009.1"/>
</dbReference>